<comment type="caution">
    <text evidence="8">The sequence shown here is derived from an EMBL/GenBank/DDBJ whole genome shotgun (WGS) entry which is preliminary data.</text>
</comment>
<keyword evidence="6" id="KW-0479">Metal-binding</keyword>
<dbReference type="AlphaFoldDB" id="A0AAE2ZN51"/>
<evidence type="ECO:0000256" key="3">
    <source>
        <dbReference type="ARBA" id="ARBA00010763"/>
    </source>
</evidence>
<sequence length="421" mass="45060">MTRTASLLNDCFLHDKDRLRHSEVLDLLKERLTTVAETEICTLSEALGRFLSTPVVAPRDVPLHDNSAVDGFAFLHADYLETGTLRSGPVIAAGDLADYSLGKNEAARIFTGAAIPDGADTVAMQEDCTVADNQITVPPGLKTGANLRKAGEDIKSGEIVTRPGKRLRPQEIASLASLGLSEVSVYRRIRVAIISTGNELLEAGRQTSIETGQVFDSNSAMLLALCASLPVTVSRLGIVPDVASAVEDTIARAAATHDVILTTGGASRGDEDHVVATIDRLGKRHAWQIAIKPGRPMTFGQIGDCVFMGLPGNPVAAFVCFLLYCRPALTILGGGDYIEPTRFPVAAGFTIDRKKPDRREFLRGWLTTGESGPVARKFERDGSGLISGLRAADGLIELDEETRSLTIGQTVSYIPFSEFGL</sequence>
<dbReference type="CDD" id="cd00887">
    <property type="entry name" value="MoeA"/>
    <property type="match status" value="1"/>
</dbReference>
<keyword evidence="6" id="KW-0808">Transferase</keyword>
<comment type="similarity">
    <text evidence="3 6">Belongs to the MoeA family.</text>
</comment>
<dbReference type="PANTHER" id="PTHR10192">
    <property type="entry name" value="MOLYBDOPTERIN BIOSYNTHESIS PROTEIN"/>
    <property type="match status" value="1"/>
</dbReference>
<dbReference type="InterPro" id="IPR036135">
    <property type="entry name" value="MoeA_linker/N_sf"/>
</dbReference>
<dbReference type="RefSeq" id="WP_220227094.1">
    <property type="nucleotide sequence ID" value="NZ_JAICBX010000001.1"/>
</dbReference>
<dbReference type="InterPro" id="IPR036425">
    <property type="entry name" value="MoaB/Mog-like_dom_sf"/>
</dbReference>
<keyword evidence="6" id="KW-0460">Magnesium</keyword>
<evidence type="ECO:0000256" key="5">
    <source>
        <dbReference type="ARBA" id="ARBA00047317"/>
    </source>
</evidence>
<dbReference type="NCBIfam" id="TIGR00177">
    <property type="entry name" value="molyb_syn"/>
    <property type="match status" value="1"/>
</dbReference>
<evidence type="ECO:0000256" key="1">
    <source>
        <dbReference type="ARBA" id="ARBA00002901"/>
    </source>
</evidence>
<dbReference type="Pfam" id="PF03453">
    <property type="entry name" value="MoeA_N"/>
    <property type="match status" value="1"/>
</dbReference>
<dbReference type="InterPro" id="IPR038987">
    <property type="entry name" value="MoeA-like"/>
</dbReference>
<dbReference type="SUPFAM" id="SSF53218">
    <property type="entry name" value="Molybdenum cofactor biosynthesis proteins"/>
    <property type="match status" value="1"/>
</dbReference>
<dbReference type="PROSITE" id="PS01079">
    <property type="entry name" value="MOCF_BIOSYNTHESIS_2"/>
    <property type="match status" value="1"/>
</dbReference>
<feature type="domain" description="MoaB/Mog" evidence="7">
    <location>
        <begin position="192"/>
        <end position="331"/>
    </location>
</feature>
<dbReference type="SMART" id="SM00852">
    <property type="entry name" value="MoCF_biosynth"/>
    <property type="match status" value="1"/>
</dbReference>
<dbReference type="Gene3D" id="3.40.980.10">
    <property type="entry name" value="MoaB/Mog-like domain"/>
    <property type="match status" value="1"/>
</dbReference>
<organism evidence="8 9">
    <name type="scientific">Flavimaribacter sediminis</name>
    <dbReference type="NCBI Taxonomy" id="2865987"/>
    <lineage>
        <taxon>Bacteria</taxon>
        <taxon>Pseudomonadati</taxon>
        <taxon>Pseudomonadota</taxon>
        <taxon>Alphaproteobacteria</taxon>
        <taxon>Hyphomicrobiales</taxon>
        <taxon>Rhizobiaceae</taxon>
        <taxon>Flavimaribacter</taxon>
    </lineage>
</organism>
<proteinExistence type="inferred from homology"/>
<comment type="cofactor">
    <cofactor evidence="6">
        <name>Mg(2+)</name>
        <dbReference type="ChEBI" id="CHEBI:18420"/>
    </cofactor>
</comment>
<dbReference type="InterPro" id="IPR005110">
    <property type="entry name" value="MoeA_linker/N"/>
</dbReference>
<evidence type="ECO:0000256" key="4">
    <source>
        <dbReference type="ARBA" id="ARBA00023150"/>
    </source>
</evidence>
<dbReference type="InterPro" id="IPR036688">
    <property type="entry name" value="MoeA_C_domain_IV_sf"/>
</dbReference>
<evidence type="ECO:0000259" key="7">
    <source>
        <dbReference type="SMART" id="SM00852"/>
    </source>
</evidence>
<protein>
    <recommendedName>
        <fullName evidence="6">Molybdopterin molybdenumtransferase</fullName>
        <ecNumber evidence="6">2.10.1.1</ecNumber>
    </recommendedName>
</protein>
<evidence type="ECO:0000256" key="6">
    <source>
        <dbReference type="RuleBase" id="RU365090"/>
    </source>
</evidence>
<dbReference type="EMBL" id="JAICBX010000001">
    <property type="protein sequence ID" value="MBW8636407.1"/>
    <property type="molecule type" value="Genomic_DNA"/>
</dbReference>
<comment type="function">
    <text evidence="1 6">Catalyzes the insertion of molybdate into adenylated molybdopterin with the concomitant release of AMP.</text>
</comment>
<keyword evidence="4 6" id="KW-0501">Molybdenum cofactor biosynthesis</keyword>
<dbReference type="Pfam" id="PF00994">
    <property type="entry name" value="MoCF_biosynth"/>
    <property type="match status" value="1"/>
</dbReference>
<dbReference type="Gene3D" id="2.170.190.11">
    <property type="entry name" value="Molybdopterin biosynthesis moea protein, domain 3"/>
    <property type="match status" value="1"/>
</dbReference>
<evidence type="ECO:0000313" key="9">
    <source>
        <dbReference type="Proteomes" id="UP001196509"/>
    </source>
</evidence>
<gene>
    <name evidence="8" type="ORF">K1W69_04330</name>
</gene>
<dbReference type="SUPFAM" id="SSF63867">
    <property type="entry name" value="MoeA C-terminal domain-like"/>
    <property type="match status" value="1"/>
</dbReference>
<dbReference type="GO" id="GO:0006777">
    <property type="term" value="P:Mo-molybdopterin cofactor biosynthetic process"/>
    <property type="evidence" value="ECO:0007669"/>
    <property type="project" value="UniProtKB-UniRule"/>
</dbReference>
<comment type="pathway">
    <text evidence="2 6">Cofactor biosynthesis; molybdopterin biosynthesis.</text>
</comment>
<dbReference type="Gene3D" id="3.90.105.10">
    <property type="entry name" value="Molybdopterin biosynthesis moea protein, domain 2"/>
    <property type="match status" value="1"/>
</dbReference>
<dbReference type="Proteomes" id="UP001196509">
    <property type="component" value="Unassembled WGS sequence"/>
</dbReference>
<dbReference type="PANTHER" id="PTHR10192:SF5">
    <property type="entry name" value="GEPHYRIN"/>
    <property type="match status" value="1"/>
</dbReference>
<dbReference type="InterPro" id="IPR005111">
    <property type="entry name" value="MoeA_C_domain_IV"/>
</dbReference>
<dbReference type="Gene3D" id="2.40.340.10">
    <property type="entry name" value="MoeA, C-terminal, domain IV"/>
    <property type="match status" value="1"/>
</dbReference>
<dbReference type="GO" id="GO:0005829">
    <property type="term" value="C:cytosol"/>
    <property type="evidence" value="ECO:0007669"/>
    <property type="project" value="TreeGrafter"/>
</dbReference>
<dbReference type="SUPFAM" id="SSF63882">
    <property type="entry name" value="MoeA N-terminal region -like"/>
    <property type="match status" value="1"/>
</dbReference>
<dbReference type="InterPro" id="IPR001453">
    <property type="entry name" value="MoaB/Mog_dom"/>
</dbReference>
<keyword evidence="9" id="KW-1185">Reference proteome</keyword>
<accession>A0AAE2ZN51</accession>
<dbReference type="GO" id="GO:0046872">
    <property type="term" value="F:metal ion binding"/>
    <property type="evidence" value="ECO:0007669"/>
    <property type="project" value="UniProtKB-UniRule"/>
</dbReference>
<dbReference type="NCBIfam" id="NF045515">
    <property type="entry name" value="Glp_gephyrin"/>
    <property type="match status" value="1"/>
</dbReference>
<dbReference type="Pfam" id="PF03454">
    <property type="entry name" value="MoeA_C"/>
    <property type="match status" value="1"/>
</dbReference>
<dbReference type="InterPro" id="IPR008284">
    <property type="entry name" value="MoCF_biosynth_CS"/>
</dbReference>
<dbReference type="EC" id="2.10.1.1" evidence="6"/>
<evidence type="ECO:0000256" key="2">
    <source>
        <dbReference type="ARBA" id="ARBA00005046"/>
    </source>
</evidence>
<dbReference type="GO" id="GO:0061599">
    <property type="term" value="F:molybdopterin molybdotransferase activity"/>
    <property type="evidence" value="ECO:0007669"/>
    <property type="project" value="UniProtKB-UniRule"/>
</dbReference>
<reference evidence="8" key="1">
    <citation type="submission" date="2021-08" db="EMBL/GenBank/DDBJ databases">
        <title>Hoeflea bacterium WL0058 sp. nov., isolated from the sediment.</title>
        <authorList>
            <person name="Wang L."/>
            <person name="Zhang D."/>
        </authorList>
    </citation>
    <scope>NUCLEOTIDE SEQUENCE</scope>
    <source>
        <strain evidence="8">WL0058</strain>
    </source>
</reference>
<comment type="catalytic activity">
    <reaction evidence="5">
        <text>adenylyl-molybdopterin + molybdate = Mo-molybdopterin + AMP + H(+)</text>
        <dbReference type="Rhea" id="RHEA:35047"/>
        <dbReference type="ChEBI" id="CHEBI:15378"/>
        <dbReference type="ChEBI" id="CHEBI:36264"/>
        <dbReference type="ChEBI" id="CHEBI:62727"/>
        <dbReference type="ChEBI" id="CHEBI:71302"/>
        <dbReference type="ChEBI" id="CHEBI:456215"/>
        <dbReference type="EC" id="2.10.1.1"/>
    </reaction>
</comment>
<keyword evidence="6" id="KW-0500">Molybdenum</keyword>
<name>A0AAE2ZN51_9HYPH</name>
<evidence type="ECO:0000313" key="8">
    <source>
        <dbReference type="EMBL" id="MBW8636407.1"/>
    </source>
</evidence>